<dbReference type="Pfam" id="PF12401">
    <property type="entry name" value="FhaA_N"/>
    <property type="match status" value="1"/>
</dbReference>
<dbReference type="InterPro" id="IPR022128">
    <property type="entry name" value="FhaA_N"/>
</dbReference>
<dbReference type="InterPro" id="IPR000253">
    <property type="entry name" value="FHA_dom"/>
</dbReference>
<dbReference type="Proteomes" id="UP000251047">
    <property type="component" value="Unassembled WGS sequence"/>
</dbReference>
<dbReference type="InterPro" id="IPR042287">
    <property type="entry name" value="FhaA_N_sf"/>
</dbReference>
<dbReference type="OrthoDB" id="151099at2"/>
<sequence length="409" mass="43983">MDLFGKFRKLDSSLQRGLDNGFARVFGGEVVPAEIDDLLKQQAESSVMVNSDGEALAPSFYGVFVSEHDHLSLIEKRPDLAEFLADKLTRFIRNQGWRTNGPIAIEIIAERSLHSGQLKSDCHFDRPQRPPQDPRSQPGAQPTPQSDAQNAQWGYPAENYPVNHNPGDTGASYAPSAQDFRHSPGGTQNPGAPNPYSWSANQHRPDGPEENSASSDPGQSVSSPSVAAVPASSQDANNPSLAALVNPGPQRDRHPGEDAYGSSAAPNAAEPNPEPPERGAPNSEPSNSESPNPEPPNPARQDPAVPDSAPVDSPQPTVTLLLRDGSNRTYRLQRGMNLIGRGSGVDLRIPDTGVSRQHAEIQWDGYDAVLTDLQSTNGTTVNDMPIENWLLADGDVISLGHSEIEVQFL</sequence>
<dbReference type="Gene3D" id="2.60.200.20">
    <property type="match status" value="1"/>
</dbReference>
<organism evidence="4 5">
    <name type="scientific">Corynebacterium heidelbergense</name>
    <dbReference type="NCBI Taxonomy" id="2055947"/>
    <lineage>
        <taxon>Bacteria</taxon>
        <taxon>Bacillati</taxon>
        <taxon>Actinomycetota</taxon>
        <taxon>Actinomycetes</taxon>
        <taxon>Mycobacteriales</taxon>
        <taxon>Corynebacteriaceae</taxon>
        <taxon>Corynebacterium</taxon>
    </lineage>
</organism>
<evidence type="ECO:0000313" key="5">
    <source>
        <dbReference type="Proteomes" id="UP000251047"/>
    </source>
</evidence>
<dbReference type="PANTHER" id="PTHR23308">
    <property type="entry name" value="NUCLEAR INHIBITOR OF PROTEIN PHOSPHATASE-1"/>
    <property type="match status" value="1"/>
</dbReference>
<feature type="region of interest" description="Disordered" evidence="2">
    <location>
        <begin position="119"/>
        <end position="326"/>
    </location>
</feature>
<dbReference type="SUPFAM" id="SSF49879">
    <property type="entry name" value="SMAD/FHA domain"/>
    <property type="match status" value="1"/>
</dbReference>
<dbReference type="Gene3D" id="3.30.2320.60">
    <property type="entry name" value="FhaA, phosphopeptide-binding domain (DUF3662)"/>
    <property type="match status" value="1"/>
</dbReference>
<keyword evidence="1" id="KW-0597">Phosphoprotein</keyword>
<evidence type="ECO:0000256" key="2">
    <source>
        <dbReference type="SAM" id="MobiDB-lite"/>
    </source>
</evidence>
<dbReference type="EMBL" id="PHQP01000037">
    <property type="protein sequence ID" value="RAV33928.1"/>
    <property type="molecule type" value="Genomic_DNA"/>
</dbReference>
<evidence type="ECO:0000259" key="3">
    <source>
        <dbReference type="PROSITE" id="PS50006"/>
    </source>
</evidence>
<dbReference type="SMART" id="SM00240">
    <property type="entry name" value="FHA"/>
    <property type="match status" value="1"/>
</dbReference>
<proteinExistence type="predicted"/>
<dbReference type="CDD" id="cd22668">
    <property type="entry name" value="FHA_FhaA-like"/>
    <property type="match status" value="1"/>
</dbReference>
<feature type="compositionally biased region" description="Polar residues" evidence="2">
    <location>
        <begin position="139"/>
        <end position="152"/>
    </location>
</feature>
<feature type="compositionally biased region" description="Low complexity" evidence="2">
    <location>
        <begin position="212"/>
        <end position="233"/>
    </location>
</feature>
<feature type="compositionally biased region" description="Low complexity" evidence="2">
    <location>
        <begin position="279"/>
        <end position="291"/>
    </location>
</feature>
<reference evidence="4 5" key="1">
    <citation type="journal article" date="2018" name="Syst. Appl. Microbiol.">
        <title>Corynebacterium heidelbergense sp. nov., isolated from the preen glands of Egyptian geese (Alopochen aegyptiacus).</title>
        <authorList>
            <person name="Braun M.S."/>
            <person name="Wang E."/>
            <person name="Zimmermann S."/>
            <person name="Wink M."/>
        </authorList>
    </citation>
    <scope>NUCLEOTIDE SEQUENCE [LARGE SCALE GENOMIC DNA]</scope>
    <source>
        <strain evidence="4 5">DSM 104638</strain>
    </source>
</reference>
<accession>A0A364VBE6</accession>
<comment type="caution">
    <text evidence="4">The sequence shown here is derived from an EMBL/GenBank/DDBJ whole genome shotgun (WGS) entry which is preliminary data.</text>
</comment>
<protein>
    <submittedName>
        <fullName evidence="4">DUF2662 domain-containing protein</fullName>
    </submittedName>
</protein>
<dbReference type="AlphaFoldDB" id="A0A364VBE6"/>
<feature type="compositionally biased region" description="Polar residues" evidence="2">
    <location>
        <begin position="185"/>
        <end position="202"/>
    </location>
</feature>
<dbReference type="PROSITE" id="PS50006">
    <property type="entry name" value="FHA_DOMAIN"/>
    <property type="match status" value="1"/>
</dbReference>
<feature type="domain" description="FHA" evidence="3">
    <location>
        <begin position="337"/>
        <end position="386"/>
    </location>
</feature>
<evidence type="ECO:0000256" key="1">
    <source>
        <dbReference type="ARBA" id="ARBA00022553"/>
    </source>
</evidence>
<dbReference type="RefSeq" id="WP_112769590.1">
    <property type="nucleotide sequence ID" value="NZ_CP063191.1"/>
</dbReference>
<dbReference type="InterPro" id="IPR050923">
    <property type="entry name" value="Cell_Proc_Reg/RNA_Proc"/>
</dbReference>
<gene>
    <name evidence="4" type="ORF">CWC39_05885</name>
</gene>
<dbReference type="InterPro" id="IPR008984">
    <property type="entry name" value="SMAD_FHA_dom_sf"/>
</dbReference>
<dbReference type="Pfam" id="PF00498">
    <property type="entry name" value="FHA"/>
    <property type="match status" value="1"/>
</dbReference>
<evidence type="ECO:0000313" key="4">
    <source>
        <dbReference type="EMBL" id="RAV33928.1"/>
    </source>
</evidence>
<name>A0A364VBE6_9CORY</name>